<reference evidence="1" key="1">
    <citation type="submission" date="2021-02" db="EMBL/GenBank/DDBJ databases">
        <authorList>
            <person name="Dougan E. K."/>
            <person name="Rhodes N."/>
            <person name="Thang M."/>
            <person name="Chan C."/>
        </authorList>
    </citation>
    <scope>NUCLEOTIDE SEQUENCE</scope>
</reference>
<evidence type="ECO:0008006" key="3">
    <source>
        <dbReference type="Google" id="ProtNLM"/>
    </source>
</evidence>
<accession>A0A812GPZ5</accession>
<dbReference type="OrthoDB" id="410831at2759"/>
<sequence>MVAYANGEDGELLCGFVKVWTSERNYPRVRASERARLRAEHSGKEDEFEAFCAKTMPAPEDVREDVIEKPPTDAFRHDAQYMATHISIVPPAEKLELTVRDTRTRPIPASLTATHAALEHPLRSSDRHGFAPPGHPSDQFYDAAAARVPPQPVPDGTQKLELEFLETIEASWATGESQPELWGQYAKRAEELLITMPLDRILRVLKAFVMARYRGADLLNRIGSELAREVKSASSTRLCQVFHWLARAGLRDQTLMSLMGNEALFRLSDDFVLDMYVEVMNVHARLDVRNPRLVGAMLREMAPFFRELSKDQCTSVIPLTVMSIFSDEARVAYLSRCAELNMGLPVRMTKPDVLRQFRLLEDCLRLDYHPTVLPAQVQLWLQNLKAESEAHDAIIPTPLSDVEKDILRILEQEMDVAVTPILQDSVLTLHLVLGKTVLQVMDAYDDYYVTPAMGGQRLVRAETKLQQRLIWRRGWRLLTLDAEEWKKLTDDIYKKDLLEELLIHGQHKPEHFFRTPHAIRSEKQSSVCMVPSW</sequence>
<name>A0A812GPZ5_9DINO</name>
<dbReference type="Proteomes" id="UP000604046">
    <property type="component" value="Unassembled WGS sequence"/>
</dbReference>
<evidence type="ECO:0000313" key="1">
    <source>
        <dbReference type="EMBL" id="CAE6931055.1"/>
    </source>
</evidence>
<dbReference type="EMBL" id="CAJNDS010000042">
    <property type="protein sequence ID" value="CAE6931055.1"/>
    <property type="molecule type" value="Genomic_DNA"/>
</dbReference>
<comment type="caution">
    <text evidence="1">The sequence shown here is derived from an EMBL/GenBank/DDBJ whole genome shotgun (WGS) entry which is preliminary data.</text>
</comment>
<evidence type="ECO:0000313" key="2">
    <source>
        <dbReference type="Proteomes" id="UP000604046"/>
    </source>
</evidence>
<keyword evidence="2" id="KW-1185">Reference proteome</keyword>
<dbReference type="AlphaFoldDB" id="A0A812GPZ5"/>
<organism evidence="1 2">
    <name type="scientific">Symbiodinium natans</name>
    <dbReference type="NCBI Taxonomy" id="878477"/>
    <lineage>
        <taxon>Eukaryota</taxon>
        <taxon>Sar</taxon>
        <taxon>Alveolata</taxon>
        <taxon>Dinophyceae</taxon>
        <taxon>Suessiales</taxon>
        <taxon>Symbiodiniaceae</taxon>
        <taxon>Symbiodinium</taxon>
    </lineage>
</organism>
<proteinExistence type="predicted"/>
<protein>
    <recommendedName>
        <fullName evidence="3">RAP domain-containing protein</fullName>
    </recommendedName>
</protein>
<gene>
    <name evidence="1" type="ORF">SNAT2548_LOCUS843</name>
</gene>